<comment type="subcellular location">
    <subcellularLocation>
        <location evidence="1">Nucleus</location>
    </subcellularLocation>
</comment>
<evidence type="ECO:0000256" key="1">
    <source>
        <dbReference type="ARBA" id="ARBA00004123"/>
    </source>
</evidence>
<reference evidence="4" key="1">
    <citation type="submission" date="2015-03" db="EMBL/GenBank/DDBJ databases">
        <title>A transcriptome of Araucaria cunninghamii, an australian fine timber species.</title>
        <authorList>
            <person name="Jing Yi C.J.Y."/>
            <person name="Yin San L.Y.S."/>
            <person name="Abdul Karim S.S."/>
            <person name="Wan Azmi N.N."/>
            <person name="Hercus R.R."/>
            <person name="Croft L.L."/>
        </authorList>
    </citation>
    <scope>NUCLEOTIDE SEQUENCE</scope>
    <source>
        <strain evidence="4">MI0301</strain>
        <tissue evidence="4">Leaf</tissue>
    </source>
</reference>
<protein>
    <recommendedName>
        <fullName evidence="3">ENT domain-containing protein</fullName>
    </recommendedName>
</protein>
<keyword evidence="2" id="KW-0539">Nucleus</keyword>
<dbReference type="InterPro" id="IPR033485">
    <property type="entry name" value="EMSY-LIKE_plant"/>
</dbReference>
<dbReference type="Pfam" id="PF03735">
    <property type="entry name" value="ENT"/>
    <property type="match status" value="1"/>
</dbReference>
<evidence type="ECO:0000256" key="2">
    <source>
        <dbReference type="ARBA" id="ARBA00023242"/>
    </source>
</evidence>
<sequence length="161" mass="18285">MGKECLYHPSFKDRLKRPYQTEQRMGMMTTYAEGLHMKSRVTIDSESSHCSVASSRNSAIDMCFEKLAPCQNVSGKPVDDAQSSYEYANGEHNAFSSEEYVAAEVHEVELYAYVSVLRVLYASGPLSWDQEVLLTNLRLSLNVSNDEHLLELRRLFSTQSM</sequence>
<dbReference type="PANTHER" id="PTHR33432">
    <property type="entry name" value="PROTEIN EMSY-LIKE 4"/>
    <property type="match status" value="1"/>
</dbReference>
<dbReference type="GO" id="GO:0050832">
    <property type="term" value="P:defense response to fungus"/>
    <property type="evidence" value="ECO:0007669"/>
    <property type="project" value="InterPro"/>
</dbReference>
<feature type="domain" description="ENT" evidence="3">
    <location>
        <begin position="101"/>
        <end position="161"/>
    </location>
</feature>
<dbReference type="SUPFAM" id="SSF158639">
    <property type="entry name" value="ENT-like"/>
    <property type="match status" value="1"/>
</dbReference>
<proteinExistence type="predicted"/>
<evidence type="ECO:0000313" key="4">
    <source>
        <dbReference type="EMBL" id="JAG98962.1"/>
    </source>
</evidence>
<dbReference type="InterPro" id="IPR005491">
    <property type="entry name" value="ENT_dom"/>
</dbReference>
<dbReference type="EMBL" id="GCKF01014857">
    <property type="protein sequence ID" value="JAG98962.1"/>
    <property type="molecule type" value="Transcribed_RNA"/>
</dbReference>
<dbReference type="AlphaFoldDB" id="A0A0D6R566"/>
<accession>A0A0D6R566</accession>
<name>A0A0D6R566_ARACU</name>
<dbReference type="PROSITE" id="PS51138">
    <property type="entry name" value="ENT"/>
    <property type="match status" value="1"/>
</dbReference>
<dbReference type="PANTHER" id="PTHR33432:SF33">
    <property type="entry name" value="OS03G0796400 PROTEIN"/>
    <property type="match status" value="1"/>
</dbReference>
<dbReference type="Gene3D" id="1.10.1240.40">
    <property type="entry name" value="ENT domain"/>
    <property type="match status" value="1"/>
</dbReference>
<dbReference type="InterPro" id="IPR036142">
    <property type="entry name" value="ENT_dom-like_sf"/>
</dbReference>
<evidence type="ECO:0000259" key="3">
    <source>
        <dbReference type="PROSITE" id="PS51138"/>
    </source>
</evidence>
<organism evidence="4">
    <name type="scientific">Araucaria cunninghamii</name>
    <name type="common">Hoop pine</name>
    <name type="synonym">Moreton Bay pine</name>
    <dbReference type="NCBI Taxonomy" id="56994"/>
    <lineage>
        <taxon>Eukaryota</taxon>
        <taxon>Viridiplantae</taxon>
        <taxon>Streptophyta</taxon>
        <taxon>Embryophyta</taxon>
        <taxon>Tracheophyta</taxon>
        <taxon>Spermatophyta</taxon>
        <taxon>Pinopsida</taxon>
        <taxon>Pinidae</taxon>
        <taxon>Conifers II</taxon>
        <taxon>Araucariales</taxon>
        <taxon>Araucariaceae</taxon>
        <taxon>Araucaria</taxon>
    </lineage>
</organism>
<dbReference type="GO" id="GO:0005634">
    <property type="term" value="C:nucleus"/>
    <property type="evidence" value="ECO:0007669"/>
    <property type="project" value="UniProtKB-SubCell"/>
</dbReference>
<dbReference type="SMART" id="SM01191">
    <property type="entry name" value="ENT"/>
    <property type="match status" value="1"/>
</dbReference>